<dbReference type="EMBL" id="WKAT01000025">
    <property type="protein sequence ID" value="MCF5545863.1"/>
    <property type="molecule type" value="Genomic_DNA"/>
</dbReference>
<dbReference type="InterPro" id="IPR011008">
    <property type="entry name" value="Dimeric_a/b-barrel"/>
</dbReference>
<evidence type="ECO:0000313" key="5">
    <source>
        <dbReference type="EMBL" id="MCF5545863.1"/>
    </source>
</evidence>
<keyword evidence="1" id="KW-0805">Transcription regulation</keyword>
<dbReference type="InterPro" id="IPR036388">
    <property type="entry name" value="WH-like_DNA-bd_sf"/>
</dbReference>
<evidence type="ECO:0000313" key="6">
    <source>
        <dbReference type="Proteomes" id="UP000814158"/>
    </source>
</evidence>
<dbReference type="SUPFAM" id="SSF54909">
    <property type="entry name" value="Dimeric alpha+beta barrel"/>
    <property type="match status" value="1"/>
</dbReference>
<dbReference type="PANTHER" id="PTHR30154">
    <property type="entry name" value="LEUCINE-RESPONSIVE REGULATORY PROTEIN"/>
    <property type="match status" value="1"/>
</dbReference>
<dbReference type="PRINTS" id="PR00033">
    <property type="entry name" value="HTHASNC"/>
</dbReference>
<organism evidence="5 6">
    <name type="scientific">Pseudomonas salomonii</name>
    <dbReference type="NCBI Taxonomy" id="191391"/>
    <lineage>
        <taxon>Bacteria</taxon>
        <taxon>Pseudomonadati</taxon>
        <taxon>Pseudomonadota</taxon>
        <taxon>Gammaproteobacteria</taxon>
        <taxon>Pseudomonadales</taxon>
        <taxon>Pseudomonadaceae</taxon>
        <taxon>Pseudomonas</taxon>
    </lineage>
</organism>
<evidence type="ECO:0000256" key="1">
    <source>
        <dbReference type="ARBA" id="ARBA00023015"/>
    </source>
</evidence>
<dbReference type="InterPro" id="IPR019888">
    <property type="entry name" value="Tscrpt_reg_AsnC-like"/>
</dbReference>
<reference evidence="5 6" key="1">
    <citation type="submission" date="2019-11" db="EMBL/GenBank/DDBJ databases">
        <title>Epiphytic Pseudomonas syringae from cherry orchards.</title>
        <authorList>
            <person name="Hulin M.T."/>
        </authorList>
    </citation>
    <scope>NUCLEOTIDE SEQUENCE [LARGE SCALE GENOMIC DNA]</scope>
    <source>
        <strain evidence="5 6">PA-3-2A</strain>
    </source>
</reference>
<dbReference type="Pfam" id="PF01037">
    <property type="entry name" value="AsnC_trans_reg"/>
    <property type="match status" value="1"/>
</dbReference>
<dbReference type="PROSITE" id="PS50956">
    <property type="entry name" value="HTH_ASNC_2"/>
    <property type="match status" value="1"/>
</dbReference>
<evidence type="ECO:0000256" key="3">
    <source>
        <dbReference type="ARBA" id="ARBA00023163"/>
    </source>
</evidence>
<dbReference type="Gene3D" id="3.30.70.920">
    <property type="match status" value="1"/>
</dbReference>
<comment type="caution">
    <text evidence="5">The sequence shown here is derived from an EMBL/GenBank/DDBJ whole genome shotgun (WGS) entry which is preliminary data.</text>
</comment>
<name>A0ABS9GJE0_9PSED</name>
<protein>
    <submittedName>
        <fullName evidence="5">Winged helix-turn-helix transcriptional regulator</fullName>
    </submittedName>
</protein>
<dbReference type="CDD" id="cd00090">
    <property type="entry name" value="HTH_ARSR"/>
    <property type="match status" value="1"/>
</dbReference>
<dbReference type="InterPro" id="IPR019887">
    <property type="entry name" value="Tscrpt_reg_AsnC/Lrp_C"/>
</dbReference>
<dbReference type="InterPro" id="IPR036390">
    <property type="entry name" value="WH_DNA-bd_sf"/>
</dbReference>
<proteinExistence type="predicted"/>
<dbReference type="PANTHER" id="PTHR30154:SF34">
    <property type="entry name" value="TRANSCRIPTIONAL REGULATOR AZLB"/>
    <property type="match status" value="1"/>
</dbReference>
<accession>A0ABS9GJE0</accession>
<keyword evidence="2" id="KW-0238">DNA-binding</keyword>
<dbReference type="InterPro" id="IPR011991">
    <property type="entry name" value="ArsR-like_HTH"/>
</dbReference>
<feature type="domain" description="HTH asnC-type" evidence="4">
    <location>
        <begin position="33"/>
        <end position="94"/>
    </location>
</feature>
<keyword evidence="3" id="KW-0804">Transcription</keyword>
<dbReference type="Gene3D" id="1.10.10.10">
    <property type="entry name" value="Winged helix-like DNA-binding domain superfamily/Winged helix DNA-binding domain"/>
    <property type="match status" value="1"/>
</dbReference>
<dbReference type="InterPro" id="IPR000485">
    <property type="entry name" value="AsnC-type_HTH_dom"/>
</dbReference>
<keyword evidence="6" id="KW-1185">Reference proteome</keyword>
<dbReference type="SUPFAM" id="SSF46785">
    <property type="entry name" value="Winged helix' DNA-binding domain"/>
    <property type="match status" value="1"/>
</dbReference>
<dbReference type="Pfam" id="PF13412">
    <property type="entry name" value="HTH_24"/>
    <property type="match status" value="1"/>
</dbReference>
<evidence type="ECO:0000259" key="4">
    <source>
        <dbReference type="PROSITE" id="PS50956"/>
    </source>
</evidence>
<dbReference type="Proteomes" id="UP000814158">
    <property type="component" value="Unassembled WGS sequence"/>
</dbReference>
<gene>
    <name evidence="5" type="ORF">GIV68_14075</name>
</gene>
<dbReference type="SMART" id="SM00344">
    <property type="entry name" value="HTH_ASNC"/>
    <property type="match status" value="1"/>
</dbReference>
<evidence type="ECO:0000256" key="2">
    <source>
        <dbReference type="ARBA" id="ARBA00023125"/>
    </source>
</evidence>
<sequence>MSSSDRGRAVIEQQASLARIREVAAPVGVAYKLDELDVALLRSLVADARMSQRQLAVALGISAPTVSERMSRLERAGVITGYSVQINWGLVGYTQTVYLSITAVAGHDLADIMCRLWGMPEVQEVTLITGDLDLLVRLKVRDHEHLRSLLMDHIWQIAGLQGTSTQISMAEMPAKRFADGLLEQIEQLFGQTGI</sequence>